<feature type="transmembrane region" description="Helical" evidence="1">
    <location>
        <begin position="169"/>
        <end position="189"/>
    </location>
</feature>
<comment type="caution">
    <text evidence="2">The sequence shown here is derived from an EMBL/GenBank/DDBJ whole genome shotgun (WGS) entry which is preliminary data.</text>
</comment>
<feature type="transmembrane region" description="Helical" evidence="1">
    <location>
        <begin position="129"/>
        <end position="149"/>
    </location>
</feature>
<keyword evidence="1" id="KW-1133">Transmembrane helix</keyword>
<name>A0A2P7R380_9GAMM</name>
<evidence type="ECO:0000313" key="3">
    <source>
        <dbReference type="Proteomes" id="UP000242181"/>
    </source>
</evidence>
<gene>
    <name evidence="2" type="ORF">C7I36_07075</name>
</gene>
<dbReference type="InterPro" id="IPR005642">
    <property type="entry name" value="LysO"/>
</dbReference>
<reference evidence="2 3" key="1">
    <citation type="submission" date="2018-03" db="EMBL/GenBank/DDBJ databases">
        <title>The draft genome of Zobellella taiwanensis JCM 13381.</title>
        <authorList>
            <person name="Liu L."/>
            <person name="Li L."/>
            <person name="Wang T."/>
            <person name="Zhang X."/>
            <person name="Liang L."/>
        </authorList>
    </citation>
    <scope>NUCLEOTIDE SEQUENCE [LARGE SCALE GENOMIC DNA]</scope>
    <source>
        <strain evidence="2 3">JCM 13381</strain>
    </source>
</reference>
<feature type="transmembrane region" description="Helical" evidence="1">
    <location>
        <begin position="102"/>
        <end position="122"/>
    </location>
</feature>
<dbReference type="GO" id="GO:0005886">
    <property type="term" value="C:plasma membrane"/>
    <property type="evidence" value="ECO:0007669"/>
    <property type="project" value="TreeGrafter"/>
</dbReference>
<evidence type="ECO:0000313" key="2">
    <source>
        <dbReference type="EMBL" id="PSJ44654.1"/>
    </source>
</evidence>
<dbReference type="PANTHER" id="PTHR35804">
    <property type="entry name" value="LYSINE EXPORTER LYSO"/>
    <property type="match status" value="1"/>
</dbReference>
<proteinExistence type="predicted"/>
<evidence type="ECO:0008006" key="4">
    <source>
        <dbReference type="Google" id="ProtNLM"/>
    </source>
</evidence>
<feature type="transmembrane region" description="Helical" evidence="1">
    <location>
        <begin position="275"/>
        <end position="298"/>
    </location>
</feature>
<dbReference type="GO" id="GO:0015661">
    <property type="term" value="F:L-lysine efflux transmembrane transporter activity"/>
    <property type="evidence" value="ECO:0007669"/>
    <property type="project" value="InterPro"/>
</dbReference>
<protein>
    <recommendedName>
        <fullName evidence="4">DUF340 domain-containing protein</fullName>
    </recommendedName>
</protein>
<keyword evidence="1" id="KW-0472">Membrane</keyword>
<sequence>MYSGMLIVLLPLALGYCIPCRSQSIVHFINVAVARMVYLILFLMGISLAFVDNLSTHLGTIFTVCLVFLGCITLCNLAGLWLLDVRRGRVEGERGAPALSKWSLLLDSARLCLVIIGGLLVGQWLDPQWFAVDTLSEWALMLLLLLIGIQLRNSGMRLRQILLNRWGLAIALVVMVSSWVGGLAGAWLLDMPASHGLAFASGNGWYSLSGILIGDQLGPVLGSAAFLNDLARELVAILIIPALMRRHPSCAIGYGGATAMDFTLPVLQRSGGVTIVPVAIVSGFVLSLAGPVLILGFLSLSSGG</sequence>
<dbReference type="RefSeq" id="WP_106453021.1">
    <property type="nucleotide sequence ID" value="NZ_PXYH01000007.1"/>
</dbReference>
<organism evidence="2 3">
    <name type="scientific">Zobellella taiwanensis</name>
    <dbReference type="NCBI Taxonomy" id="347535"/>
    <lineage>
        <taxon>Bacteria</taxon>
        <taxon>Pseudomonadati</taxon>
        <taxon>Pseudomonadota</taxon>
        <taxon>Gammaproteobacteria</taxon>
        <taxon>Aeromonadales</taxon>
        <taxon>Aeromonadaceae</taxon>
        <taxon>Zobellella</taxon>
    </lineage>
</organism>
<accession>A0A2P7R380</accession>
<dbReference type="EMBL" id="PXYH01000007">
    <property type="protein sequence ID" value="PSJ44654.1"/>
    <property type="molecule type" value="Genomic_DNA"/>
</dbReference>
<dbReference type="AlphaFoldDB" id="A0A2P7R380"/>
<keyword evidence="1" id="KW-0812">Transmembrane</keyword>
<feature type="transmembrane region" description="Helical" evidence="1">
    <location>
        <begin position="32"/>
        <end position="51"/>
    </location>
</feature>
<dbReference type="PANTHER" id="PTHR35804:SF1">
    <property type="entry name" value="LYSINE EXPORTER LYSO"/>
    <property type="match status" value="1"/>
</dbReference>
<dbReference type="OrthoDB" id="5451742at2"/>
<evidence type="ECO:0000256" key="1">
    <source>
        <dbReference type="SAM" id="Phobius"/>
    </source>
</evidence>
<dbReference type="Proteomes" id="UP000242181">
    <property type="component" value="Unassembled WGS sequence"/>
</dbReference>
<feature type="transmembrane region" description="Helical" evidence="1">
    <location>
        <begin position="58"/>
        <end position="82"/>
    </location>
</feature>
<dbReference type="Pfam" id="PF03956">
    <property type="entry name" value="Lys_export"/>
    <property type="match status" value="1"/>
</dbReference>
<keyword evidence="3" id="KW-1185">Reference proteome</keyword>